<sequence length="265" mass="27787">MILGIDFGISTTDVALLENCRVKKTFFIKPGALKNLEKAIAKNNINLSTIDHIALTGDKTKQKNMFGKPIYRVPELKAIGFGGAFLSKYKNALIVSMGTGTCIVSFKNGKIKHVAGTGLGGGTIVGLSHRLVGENEASNLGSLASKGELSKTDLTVKEAIGSGIGLVPGSATASNLVKPHKVKKATLALGIQNMVAETNAVIAALAAKKEKHDKIVFIGKTCQFPMVKKVIKRVLAYYGPTPMFPKLGGSGTAIGAAAFQGNCFK</sequence>
<organism evidence="4 5">
    <name type="scientific">Candidatus Iainarchaeum sp</name>
    <dbReference type="NCBI Taxonomy" id="3101447"/>
    <lineage>
        <taxon>Archaea</taxon>
        <taxon>Candidatus Iainarchaeota</taxon>
        <taxon>Candidatus Iainarchaeia</taxon>
        <taxon>Candidatus Iainarchaeales</taxon>
        <taxon>Candidatus Iainarchaeaceae</taxon>
        <taxon>Candidatus Iainarchaeum</taxon>
    </lineage>
</organism>
<proteinExistence type="predicted"/>
<dbReference type="PANTHER" id="PTHR12280">
    <property type="entry name" value="PANTOTHENATE KINASE"/>
    <property type="match status" value="1"/>
</dbReference>
<accession>A0A2D6M097</accession>
<evidence type="ECO:0000256" key="3">
    <source>
        <dbReference type="ARBA" id="ARBA00022993"/>
    </source>
</evidence>
<comment type="caution">
    <text evidence="4">The sequence shown here is derived from an EMBL/GenBank/DDBJ whole genome shotgun (WGS) entry which is preliminary data.</text>
</comment>
<dbReference type="InterPro" id="IPR004567">
    <property type="entry name" value="Type_II_PanK"/>
</dbReference>
<keyword evidence="1" id="KW-0547">Nucleotide-binding</keyword>
<evidence type="ECO:0000313" key="5">
    <source>
        <dbReference type="Proteomes" id="UP000226592"/>
    </source>
</evidence>
<evidence type="ECO:0008006" key="6">
    <source>
        <dbReference type="Google" id="ProtNLM"/>
    </source>
</evidence>
<evidence type="ECO:0000313" key="4">
    <source>
        <dbReference type="EMBL" id="MAG21856.1"/>
    </source>
</evidence>
<dbReference type="AlphaFoldDB" id="A0A2D6M097"/>
<dbReference type="InterPro" id="IPR043129">
    <property type="entry name" value="ATPase_NBD"/>
</dbReference>
<keyword evidence="2" id="KW-0067">ATP-binding</keyword>
<evidence type="ECO:0000256" key="1">
    <source>
        <dbReference type="ARBA" id="ARBA00022741"/>
    </source>
</evidence>
<dbReference type="GO" id="GO:0005829">
    <property type="term" value="C:cytosol"/>
    <property type="evidence" value="ECO:0007669"/>
    <property type="project" value="TreeGrafter"/>
</dbReference>
<gene>
    <name evidence="4" type="ORF">CL943_00940</name>
</gene>
<reference evidence="5" key="1">
    <citation type="submission" date="2017-09" db="EMBL/GenBank/DDBJ databases">
        <title>The Reconstruction of 2,631 Draft Metagenome-Assembled Genomes from the Global Oceans.</title>
        <authorList>
            <person name="Tully B.J."/>
            <person name="Graham E.D."/>
            <person name="Heidelberg J.F."/>
        </authorList>
    </citation>
    <scope>NUCLEOTIDE SEQUENCE [LARGE SCALE GENOMIC DNA]</scope>
</reference>
<dbReference type="CDD" id="cd24085">
    <property type="entry name" value="ASKHA_NBD_PanK-II_bac"/>
    <property type="match status" value="1"/>
</dbReference>
<dbReference type="EMBL" id="NZBU01000004">
    <property type="protein sequence ID" value="MAG21856.1"/>
    <property type="molecule type" value="Genomic_DNA"/>
</dbReference>
<name>A0A2D6M097_9ARCH</name>
<dbReference type="GO" id="GO:0005524">
    <property type="term" value="F:ATP binding"/>
    <property type="evidence" value="ECO:0007669"/>
    <property type="project" value="UniProtKB-KW"/>
</dbReference>
<dbReference type="GO" id="GO:0015937">
    <property type="term" value="P:coenzyme A biosynthetic process"/>
    <property type="evidence" value="ECO:0007669"/>
    <property type="project" value="UniProtKB-KW"/>
</dbReference>
<dbReference type="SUPFAM" id="SSF53067">
    <property type="entry name" value="Actin-like ATPase domain"/>
    <property type="match status" value="1"/>
</dbReference>
<dbReference type="Gene3D" id="3.30.420.40">
    <property type="match status" value="1"/>
</dbReference>
<dbReference type="Pfam" id="PF03630">
    <property type="entry name" value="Fumble"/>
    <property type="match status" value="1"/>
</dbReference>
<evidence type="ECO:0000256" key="2">
    <source>
        <dbReference type="ARBA" id="ARBA00022840"/>
    </source>
</evidence>
<keyword evidence="3" id="KW-0173">Coenzyme A biosynthesis</keyword>
<dbReference type="PANTHER" id="PTHR12280:SF20">
    <property type="entry name" value="4'-PHOSPHOPANTETHEINE PHOSPHATASE"/>
    <property type="match status" value="1"/>
</dbReference>
<dbReference type="Proteomes" id="UP000226592">
    <property type="component" value="Unassembled WGS sequence"/>
</dbReference>
<dbReference type="GO" id="GO:0004594">
    <property type="term" value="F:pantothenate kinase activity"/>
    <property type="evidence" value="ECO:0007669"/>
    <property type="project" value="TreeGrafter"/>
</dbReference>
<protein>
    <recommendedName>
        <fullName evidence="6">Pantothenate kinase</fullName>
    </recommendedName>
</protein>